<gene>
    <name evidence="3" type="ORF">L873DRAFT_469975</name>
</gene>
<keyword evidence="2" id="KW-1133">Transmembrane helix</keyword>
<reference evidence="3 4" key="1">
    <citation type="journal article" date="2018" name="Nat. Ecol. Evol.">
        <title>Pezizomycetes genomes reveal the molecular basis of ectomycorrhizal truffle lifestyle.</title>
        <authorList>
            <person name="Murat C."/>
            <person name="Payen T."/>
            <person name="Noel B."/>
            <person name="Kuo A."/>
            <person name="Morin E."/>
            <person name="Chen J."/>
            <person name="Kohler A."/>
            <person name="Krizsan K."/>
            <person name="Balestrini R."/>
            <person name="Da Silva C."/>
            <person name="Montanini B."/>
            <person name="Hainaut M."/>
            <person name="Levati E."/>
            <person name="Barry K.W."/>
            <person name="Belfiori B."/>
            <person name="Cichocki N."/>
            <person name="Clum A."/>
            <person name="Dockter R.B."/>
            <person name="Fauchery L."/>
            <person name="Guy J."/>
            <person name="Iotti M."/>
            <person name="Le Tacon F."/>
            <person name="Lindquist E.A."/>
            <person name="Lipzen A."/>
            <person name="Malagnac F."/>
            <person name="Mello A."/>
            <person name="Molinier V."/>
            <person name="Miyauchi S."/>
            <person name="Poulain J."/>
            <person name="Riccioni C."/>
            <person name="Rubini A."/>
            <person name="Sitrit Y."/>
            <person name="Splivallo R."/>
            <person name="Traeger S."/>
            <person name="Wang M."/>
            <person name="Zifcakova L."/>
            <person name="Wipf D."/>
            <person name="Zambonelli A."/>
            <person name="Paolocci F."/>
            <person name="Nowrousian M."/>
            <person name="Ottonello S."/>
            <person name="Baldrian P."/>
            <person name="Spatafora J.W."/>
            <person name="Henrissat B."/>
            <person name="Nagy L.G."/>
            <person name="Aury J.M."/>
            <person name="Wincker P."/>
            <person name="Grigoriev I.V."/>
            <person name="Bonfante P."/>
            <person name="Martin F.M."/>
        </authorList>
    </citation>
    <scope>NUCLEOTIDE SEQUENCE [LARGE SCALE GENOMIC DNA]</scope>
    <source>
        <strain evidence="3 4">120613-1</strain>
    </source>
</reference>
<evidence type="ECO:0000256" key="2">
    <source>
        <dbReference type="SAM" id="Phobius"/>
    </source>
</evidence>
<accession>A0A3N4J153</accession>
<evidence type="ECO:0000313" key="3">
    <source>
        <dbReference type="EMBL" id="RPA90281.1"/>
    </source>
</evidence>
<proteinExistence type="predicted"/>
<dbReference type="Proteomes" id="UP000276215">
    <property type="component" value="Unassembled WGS sequence"/>
</dbReference>
<feature type="compositionally biased region" description="Low complexity" evidence="1">
    <location>
        <begin position="99"/>
        <end position="121"/>
    </location>
</feature>
<keyword evidence="2" id="KW-0472">Membrane</keyword>
<dbReference type="AlphaFoldDB" id="A0A3N4J153"/>
<feature type="transmembrane region" description="Helical" evidence="2">
    <location>
        <begin position="25"/>
        <end position="45"/>
    </location>
</feature>
<feature type="region of interest" description="Disordered" evidence="1">
    <location>
        <begin position="58"/>
        <end position="177"/>
    </location>
</feature>
<sequence>MGVARRVLVVTANIRNNMNSLEHPLIFATALLWCTVLSLLPILLIRVVRRVLVVTHQEHEQLRTPTEAGRRAPRMHGAVPSPSPPDARRRPPMMHGALPSSSPAEESSPICARRQAQQQEQPRTEEIPPRNRRVIPPEHDIIRDEGPTPVIPPGPARRASLSETPINPPSPTGQRVRRAFPLQTIAGALKRCPGESKREKLKDLWRRARDRFGQW</sequence>
<evidence type="ECO:0000256" key="1">
    <source>
        <dbReference type="SAM" id="MobiDB-lite"/>
    </source>
</evidence>
<feature type="compositionally biased region" description="Basic and acidic residues" evidence="1">
    <location>
        <begin position="122"/>
        <end position="146"/>
    </location>
</feature>
<keyword evidence="4" id="KW-1185">Reference proteome</keyword>
<keyword evidence="2" id="KW-0812">Transmembrane</keyword>
<evidence type="ECO:0000313" key="4">
    <source>
        <dbReference type="Proteomes" id="UP000276215"/>
    </source>
</evidence>
<dbReference type="STRING" id="1336337.A0A3N4J153"/>
<name>A0A3N4J153_9PEZI</name>
<organism evidence="3 4">
    <name type="scientific">Choiromyces venosus 120613-1</name>
    <dbReference type="NCBI Taxonomy" id="1336337"/>
    <lineage>
        <taxon>Eukaryota</taxon>
        <taxon>Fungi</taxon>
        <taxon>Dikarya</taxon>
        <taxon>Ascomycota</taxon>
        <taxon>Pezizomycotina</taxon>
        <taxon>Pezizomycetes</taxon>
        <taxon>Pezizales</taxon>
        <taxon>Tuberaceae</taxon>
        <taxon>Choiromyces</taxon>
    </lineage>
</organism>
<dbReference type="EMBL" id="ML120532">
    <property type="protein sequence ID" value="RPA90281.1"/>
    <property type="molecule type" value="Genomic_DNA"/>
</dbReference>
<protein>
    <submittedName>
        <fullName evidence="3">Uncharacterized protein</fullName>
    </submittedName>
</protein>